<dbReference type="GO" id="GO:0031966">
    <property type="term" value="C:mitochondrial membrane"/>
    <property type="evidence" value="ECO:0007669"/>
    <property type="project" value="UniProtKB-SubCell"/>
</dbReference>
<geneLocation type="mitochondrion" evidence="2"/>
<feature type="transmembrane region" description="Helical" evidence="1">
    <location>
        <begin position="45"/>
        <end position="66"/>
    </location>
</feature>
<dbReference type="GeneID" id="30216772"/>
<dbReference type="PANTHER" id="PTHR33269:SF17">
    <property type="entry name" value="NADH-UBIQUINONE OXIDOREDUCTASE CHAIN 6"/>
    <property type="match status" value="1"/>
</dbReference>
<name>A0A1I7PC01_9LECA</name>
<keyword evidence="1" id="KW-0472">Membrane</keyword>
<proteinExistence type="inferred from homology"/>
<dbReference type="PANTHER" id="PTHR33269">
    <property type="entry name" value="NADH-UBIQUINONE OXIDOREDUCTASE CHAIN 6"/>
    <property type="match status" value="1"/>
</dbReference>
<feature type="transmembrane region" description="Helical" evidence="1">
    <location>
        <begin position="72"/>
        <end position="92"/>
    </location>
</feature>
<keyword evidence="1" id="KW-0520">NAD</keyword>
<dbReference type="InterPro" id="IPR042106">
    <property type="entry name" value="Nuo/plastoQ_OxRdtase_6_NuoJ"/>
</dbReference>
<evidence type="ECO:0000256" key="1">
    <source>
        <dbReference type="RuleBase" id="RU004430"/>
    </source>
</evidence>
<feature type="transmembrane region" description="Helical" evidence="1">
    <location>
        <begin position="195"/>
        <end position="218"/>
    </location>
</feature>
<organism evidence="2">
    <name type="scientific">Peltigera dolichorrhiza</name>
    <dbReference type="NCBI Taxonomy" id="176453"/>
    <lineage>
        <taxon>Eukaryota</taxon>
        <taxon>Fungi</taxon>
        <taxon>Dikarya</taxon>
        <taxon>Ascomycota</taxon>
        <taxon>Pezizomycotina</taxon>
        <taxon>Lecanoromycetes</taxon>
        <taxon>OSLEUM clade</taxon>
        <taxon>Lecanoromycetidae</taxon>
        <taxon>Peltigerales</taxon>
        <taxon>Peltigerineae</taxon>
        <taxon>Peltigeraceae</taxon>
        <taxon>Peltigera</taxon>
    </lineage>
</organism>
<dbReference type="RefSeq" id="YP_009316274.1">
    <property type="nucleotide sequence ID" value="NC_031804.1"/>
</dbReference>
<keyword evidence="1" id="KW-0249">Electron transport</keyword>
<dbReference type="GO" id="GO:0008137">
    <property type="term" value="F:NADH dehydrogenase (ubiquinone) activity"/>
    <property type="evidence" value="ECO:0007669"/>
    <property type="project" value="UniProtKB-UniRule"/>
</dbReference>
<dbReference type="Gene3D" id="1.20.120.1200">
    <property type="entry name" value="NADH-ubiquinone/plastoquinone oxidoreductase chain 6, subunit NuoJ"/>
    <property type="match status" value="1"/>
</dbReference>
<keyword evidence="1" id="KW-0812">Transmembrane</keyword>
<feature type="transmembrane region" description="Helical" evidence="1">
    <location>
        <begin position="104"/>
        <end position="123"/>
    </location>
</feature>
<keyword evidence="1" id="KW-1133">Transmembrane helix</keyword>
<dbReference type="Pfam" id="PF00499">
    <property type="entry name" value="Oxidored_q3"/>
    <property type="match status" value="1"/>
</dbReference>
<keyword evidence="1" id="KW-0679">Respiratory chain</keyword>
<keyword evidence="1" id="KW-1278">Translocase</keyword>
<dbReference type="AlphaFoldDB" id="A0A1I7PC01"/>
<evidence type="ECO:0000313" key="2">
    <source>
        <dbReference type="EMBL" id="ANE20404.1"/>
    </source>
</evidence>
<comment type="subcellular location">
    <subcellularLocation>
        <location evidence="1">Mitochondrion membrane</location>
        <topology evidence="1">Multi-pass membrane protein</topology>
    </subcellularLocation>
</comment>
<keyword evidence="1 2" id="KW-0496">Mitochondrion</keyword>
<dbReference type="InterPro" id="IPR001457">
    <property type="entry name" value="NADH_UbQ/plastoQ_OxRdtase_su6"/>
</dbReference>
<reference evidence="2" key="1">
    <citation type="submission" date="2015-10" db="EMBL/GenBank/DDBJ databases">
        <title>Peltigera dolichorhiza mitochondrial genome.</title>
        <authorList>
            <person name="Goffinet B."/>
        </authorList>
    </citation>
    <scope>NUCLEOTIDE SEQUENCE</scope>
</reference>
<accession>A0A1I7PC01</accession>
<comment type="similarity">
    <text evidence="1">Belongs to the complex I subunit 6 family.</text>
</comment>
<comment type="function">
    <text evidence="1">Core subunit of the mitochondrial membrane respiratory chain NADH dehydrogenase (Complex I) which catalyzes electron transfer from NADH through the respiratory chain, using ubiquinone as an electron acceptor. Essential for the catalytic activity and assembly of complex I.</text>
</comment>
<dbReference type="EMBL" id="KT946595">
    <property type="protein sequence ID" value="ANE20404.1"/>
    <property type="molecule type" value="Genomic_DNA"/>
</dbReference>
<keyword evidence="1" id="KW-0830">Ubiquinone</keyword>
<comment type="catalytic activity">
    <reaction evidence="1">
        <text>a ubiquinone + NADH + 5 H(+)(in) = a ubiquinol + NAD(+) + 4 H(+)(out)</text>
        <dbReference type="Rhea" id="RHEA:29091"/>
        <dbReference type="Rhea" id="RHEA-COMP:9565"/>
        <dbReference type="Rhea" id="RHEA-COMP:9566"/>
        <dbReference type="ChEBI" id="CHEBI:15378"/>
        <dbReference type="ChEBI" id="CHEBI:16389"/>
        <dbReference type="ChEBI" id="CHEBI:17976"/>
        <dbReference type="ChEBI" id="CHEBI:57540"/>
        <dbReference type="ChEBI" id="CHEBI:57945"/>
        <dbReference type="EC" id="7.1.1.2"/>
    </reaction>
</comment>
<sequence length="254" mass="28552">MNFSFFVVTENHTNGYVDYIIDSFFFFSIFATICVIINKNPIVSVLFLIFLFIIIASYLITLGLSYIGLSYLLVYVGAVSILFLFILMLINVRISELLSNTGNSILLAIVIAICFIYTVNQVLPDSLAAYSNYIDYLSSLFYGVRFSVEYINYVFKILNINNYTSPLLVTSNIWDGSLGETTHITAIGNIMYTGYSIWLIEVSVLLLVAMVGSILITIKKSEMELKSSGTELDISGVIYGMNMDTAFRRRDSHT</sequence>
<gene>
    <name evidence="2" type="primary">nad6</name>
</gene>
<dbReference type="EC" id="7.1.1.2" evidence="1"/>
<protein>
    <recommendedName>
        <fullName evidence="1">NADH-ubiquinone oxidoreductase chain 6</fullName>
        <ecNumber evidence="1">7.1.1.2</ecNumber>
    </recommendedName>
</protein>
<feature type="transmembrane region" description="Helical" evidence="1">
    <location>
        <begin position="20"/>
        <end position="38"/>
    </location>
</feature>
<keyword evidence="1" id="KW-0813">Transport</keyword>